<keyword evidence="4" id="KW-0902">Two-component regulatory system</keyword>
<evidence type="ECO:0000256" key="1">
    <source>
        <dbReference type="ARBA" id="ARBA00004496"/>
    </source>
</evidence>
<evidence type="ECO:0000313" key="13">
    <source>
        <dbReference type="Proteomes" id="UP001285921"/>
    </source>
</evidence>
<evidence type="ECO:0000256" key="6">
    <source>
        <dbReference type="ARBA" id="ARBA00023125"/>
    </source>
</evidence>
<feature type="modified residue" description="4-aspartylphosphate" evidence="8">
    <location>
        <position position="54"/>
    </location>
</feature>
<dbReference type="Gene3D" id="3.40.50.2300">
    <property type="match status" value="1"/>
</dbReference>
<keyword evidence="2" id="KW-0963">Cytoplasm</keyword>
<sequence>MNIIVVDDEERIRLGLCKLIEQAGENYVIIGSYGSGQELLDEIEHLEPDLIITDIKMPQMTGIQLISKVTGMRKKAKFAVLSGFNDFEYVREALRYEVKDYLLKPVNLDELNRMLAKVEAEVRQENNRRRLESEDLVSLLLFADDRQLPALLKEEVSGELDRSRLFAEHYAVLLIGGDPAITDEHLEKWTSDWQRERKIVRNESLRQALIIAIGQNDHANTVRDLAVTLLQRLPGFTKAKIGYSSVFSGSTRLGQAYREASAAFQQAWYNNELRGCSGVSNQTSHKEERYRLLRIIDKEVLPALQVCDVALASRAFESWLTECAQYRFHWDELREVCSDMHVLISEEIKQRLDRQLSVGGEPGKNIAPESFEDWRAFAARLRSDMSDRFHTLEQGRSENKAVETIKAYLQKHYTEEIELQRLADLVYLTPSYLSKLFKTETGETITDYLTSERIEQAKRLLRDEHGLKTYMIGEMVGYADPAYFTKVFKKMTGKTPKEYRDIVR</sequence>
<feature type="coiled-coil region" evidence="9">
    <location>
        <begin position="108"/>
        <end position="135"/>
    </location>
</feature>
<dbReference type="EMBL" id="BTCL01000001">
    <property type="protein sequence ID" value="GMK43163.1"/>
    <property type="molecule type" value="Genomic_DNA"/>
</dbReference>
<proteinExistence type="predicted"/>
<evidence type="ECO:0000256" key="3">
    <source>
        <dbReference type="ARBA" id="ARBA00022553"/>
    </source>
</evidence>
<evidence type="ECO:0000256" key="8">
    <source>
        <dbReference type="PROSITE-ProRule" id="PRU00169"/>
    </source>
</evidence>
<dbReference type="InterPro" id="IPR009057">
    <property type="entry name" value="Homeodomain-like_sf"/>
</dbReference>
<dbReference type="Pfam" id="PF12833">
    <property type="entry name" value="HTH_18"/>
    <property type="match status" value="1"/>
</dbReference>
<keyword evidence="7" id="KW-0804">Transcription</keyword>
<comment type="subcellular location">
    <subcellularLocation>
        <location evidence="1">Cytoplasm</location>
    </subcellularLocation>
</comment>
<evidence type="ECO:0000256" key="5">
    <source>
        <dbReference type="ARBA" id="ARBA00023015"/>
    </source>
</evidence>
<dbReference type="InterPro" id="IPR011006">
    <property type="entry name" value="CheY-like_superfamily"/>
</dbReference>
<accession>A0ABQ6NF58</accession>
<dbReference type="RefSeq" id="WP_317978549.1">
    <property type="nucleotide sequence ID" value="NZ_BTCL01000001.1"/>
</dbReference>
<keyword evidence="6" id="KW-0238">DNA-binding</keyword>
<reference evidence="12 13" key="1">
    <citation type="submission" date="2023-05" db="EMBL/GenBank/DDBJ databases">
        <title>Draft genome of Paenibacillus sp. CCS26.</title>
        <authorList>
            <person name="Akita H."/>
            <person name="Shinto Y."/>
            <person name="Kimura Z."/>
        </authorList>
    </citation>
    <scope>NUCLEOTIDE SEQUENCE [LARGE SCALE GENOMIC DNA]</scope>
    <source>
        <strain evidence="12 13">CCS26</strain>
    </source>
</reference>
<dbReference type="PANTHER" id="PTHR42713">
    <property type="entry name" value="HISTIDINE KINASE-RELATED"/>
    <property type="match status" value="1"/>
</dbReference>
<dbReference type="PROSITE" id="PS01124">
    <property type="entry name" value="HTH_ARAC_FAMILY_2"/>
    <property type="match status" value="1"/>
</dbReference>
<evidence type="ECO:0000256" key="7">
    <source>
        <dbReference type="ARBA" id="ARBA00023163"/>
    </source>
</evidence>
<evidence type="ECO:0008006" key="14">
    <source>
        <dbReference type="Google" id="ProtNLM"/>
    </source>
</evidence>
<dbReference type="SUPFAM" id="SSF46689">
    <property type="entry name" value="Homeodomain-like"/>
    <property type="match status" value="2"/>
</dbReference>
<keyword evidence="13" id="KW-1185">Reference proteome</keyword>
<dbReference type="InterPro" id="IPR018060">
    <property type="entry name" value="HTH_AraC"/>
</dbReference>
<protein>
    <recommendedName>
        <fullName evidence="14">Response regulator</fullName>
    </recommendedName>
</protein>
<dbReference type="InterPro" id="IPR051552">
    <property type="entry name" value="HptR"/>
</dbReference>
<dbReference type="Pfam" id="PF00072">
    <property type="entry name" value="Response_reg"/>
    <property type="match status" value="1"/>
</dbReference>
<dbReference type="SMART" id="SM00342">
    <property type="entry name" value="HTH_ARAC"/>
    <property type="match status" value="1"/>
</dbReference>
<keyword evidence="3 8" id="KW-0597">Phosphoprotein</keyword>
<evidence type="ECO:0000313" key="12">
    <source>
        <dbReference type="EMBL" id="GMK43163.1"/>
    </source>
</evidence>
<evidence type="ECO:0000256" key="4">
    <source>
        <dbReference type="ARBA" id="ARBA00023012"/>
    </source>
</evidence>
<comment type="caution">
    <text evidence="12">The sequence shown here is derived from an EMBL/GenBank/DDBJ whole genome shotgun (WGS) entry which is preliminary data.</text>
</comment>
<evidence type="ECO:0000256" key="9">
    <source>
        <dbReference type="SAM" id="Coils"/>
    </source>
</evidence>
<dbReference type="PROSITE" id="PS50110">
    <property type="entry name" value="RESPONSE_REGULATORY"/>
    <property type="match status" value="1"/>
</dbReference>
<feature type="domain" description="Response regulatory" evidence="11">
    <location>
        <begin position="2"/>
        <end position="119"/>
    </location>
</feature>
<keyword evidence="9" id="KW-0175">Coiled coil</keyword>
<evidence type="ECO:0000259" key="11">
    <source>
        <dbReference type="PROSITE" id="PS50110"/>
    </source>
</evidence>
<organism evidence="12 13">
    <name type="scientific">Paenibacillus glycanilyticus</name>
    <dbReference type="NCBI Taxonomy" id="126569"/>
    <lineage>
        <taxon>Bacteria</taxon>
        <taxon>Bacillati</taxon>
        <taxon>Bacillota</taxon>
        <taxon>Bacilli</taxon>
        <taxon>Bacillales</taxon>
        <taxon>Paenibacillaceae</taxon>
        <taxon>Paenibacillus</taxon>
    </lineage>
</organism>
<gene>
    <name evidence="12" type="ORF">PghCCS26_02900</name>
</gene>
<dbReference type="CDD" id="cd17536">
    <property type="entry name" value="REC_YesN-like"/>
    <property type="match status" value="1"/>
</dbReference>
<dbReference type="Proteomes" id="UP001285921">
    <property type="component" value="Unassembled WGS sequence"/>
</dbReference>
<name>A0ABQ6NF58_9BACL</name>
<dbReference type="Gene3D" id="1.10.10.60">
    <property type="entry name" value="Homeodomain-like"/>
    <property type="match status" value="2"/>
</dbReference>
<feature type="domain" description="HTH araC/xylS-type" evidence="10">
    <location>
        <begin position="403"/>
        <end position="502"/>
    </location>
</feature>
<keyword evidence="5" id="KW-0805">Transcription regulation</keyword>
<evidence type="ECO:0000259" key="10">
    <source>
        <dbReference type="PROSITE" id="PS01124"/>
    </source>
</evidence>
<dbReference type="InterPro" id="IPR001789">
    <property type="entry name" value="Sig_transdc_resp-reg_receiver"/>
</dbReference>
<dbReference type="SUPFAM" id="SSF52172">
    <property type="entry name" value="CheY-like"/>
    <property type="match status" value="1"/>
</dbReference>
<dbReference type="SMART" id="SM00448">
    <property type="entry name" value="REC"/>
    <property type="match status" value="1"/>
</dbReference>
<evidence type="ECO:0000256" key="2">
    <source>
        <dbReference type="ARBA" id="ARBA00022490"/>
    </source>
</evidence>
<dbReference type="PANTHER" id="PTHR42713:SF3">
    <property type="entry name" value="TRANSCRIPTIONAL REGULATORY PROTEIN HPTR"/>
    <property type="match status" value="1"/>
</dbReference>